<protein>
    <recommendedName>
        <fullName evidence="3">HTH tetR-type domain-containing protein</fullName>
    </recommendedName>
</protein>
<sequence length="205" mass="23131">MAMSKSELKEQAAKAGLALAREKAWKHVSLTDVAEKAGLPLSEFYDRLDLDGVLSAIETQFDKACGSEPVSKDETARERIFDVAMLRFEAMEDHRDSVLAIRKYWKKRPVERLKAAGRRVKSARWILTCAGLDNSLLEARSVILSGILFRAEDAWEKETSPDFTRTMAQLDRDLRDLEDWGERLSGFGKKRTEKDQEAAGEHAAS</sequence>
<organism evidence="1 2">
    <name type="scientific">Ponticaulis profundi</name>
    <dbReference type="NCBI Taxonomy" id="2665222"/>
    <lineage>
        <taxon>Bacteria</taxon>
        <taxon>Pseudomonadati</taxon>
        <taxon>Pseudomonadota</taxon>
        <taxon>Alphaproteobacteria</taxon>
        <taxon>Hyphomonadales</taxon>
        <taxon>Hyphomonadaceae</taxon>
        <taxon>Ponticaulis</taxon>
    </lineage>
</organism>
<evidence type="ECO:0000313" key="2">
    <source>
        <dbReference type="Proteomes" id="UP001596303"/>
    </source>
</evidence>
<evidence type="ECO:0008006" key="3">
    <source>
        <dbReference type="Google" id="ProtNLM"/>
    </source>
</evidence>
<gene>
    <name evidence="1" type="ORF">ACFQDM_15240</name>
</gene>
<accession>A0ABW1SD41</accession>
<reference evidence="2" key="1">
    <citation type="journal article" date="2019" name="Int. J. Syst. Evol. Microbiol.">
        <title>The Global Catalogue of Microorganisms (GCM) 10K type strain sequencing project: providing services to taxonomists for standard genome sequencing and annotation.</title>
        <authorList>
            <consortium name="The Broad Institute Genomics Platform"/>
            <consortium name="The Broad Institute Genome Sequencing Center for Infectious Disease"/>
            <person name="Wu L."/>
            <person name="Ma J."/>
        </authorList>
    </citation>
    <scope>NUCLEOTIDE SEQUENCE [LARGE SCALE GENOMIC DNA]</scope>
    <source>
        <strain evidence="2">CGMCC-1.15741</strain>
    </source>
</reference>
<dbReference type="RefSeq" id="WP_377380498.1">
    <property type="nucleotide sequence ID" value="NZ_JBHSSW010000033.1"/>
</dbReference>
<proteinExistence type="predicted"/>
<name>A0ABW1SD41_9PROT</name>
<dbReference type="Gene3D" id="1.10.357.10">
    <property type="entry name" value="Tetracycline Repressor, domain 2"/>
    <property type="match status" value="1"/>
</dbReference>
<keyword evidence="2" id="KW-1185">Reference proteome</keyword>
<dbReference type="Proteomes" id="UP001596303">
    <property type="component" value="Unassembled WGS sequence"/>
</dbReference>
<dbReference type="EMBL" id="JBHSSW010000033">
    <property type="protein sequence ID" value="MFC6199439.1"/>
    <property type="molecule type" value="Genomic_DNA"/>
</dbReference>
<comment type="caution">
    <text evidence="1">The sequence shown here is derived from an EMBL/GenBank/DDBJ whole genome shotgun (WGS) entry which is preliminary data.</text>
</comment>
<evidence type="ECO:0000313" key="1">
    <source>
        <dbReference type="EMBL" id="MFC6199439.1"/>
    </source>
</evidence>